<comment type="caution">
    <text evidence="3">The sequence shown here is derived from an EMBL/GenBank/DDBJ whole genome shotgun (WGS) entry which is preliminary data.</text>
</comment>
<organism evidence="3 4">
    <name type="scientific">Ziziphus jujuba var. spinosa</name>
    <dbReference type="NCBI Taxonomy" id="714518"/>
    <lineage>
        <taxon>Eukaryota</taxon>
        <taxon>Viridiplantae</taxon>
        <taxon>Streptophyta</taxon>
        <taxon>Embryophyta</taxon>
        <taxon>Tracheophyta</taxon>
        <taxon>Spermatophyta</taxon>
        <taxon>Magnoliopsida</taxon>
        <taxon>eudicotyledons</taxon>
        <taxon>Gunneridae</taxon>
        <taxon>Pentapetalae</taxon>
        <taxon>rosids</taxon>
        <taxon>fabids</taxon>
        <taxon>Rosales</taxon>
        <taxon>Rhamnaceae</taxon>
        <taxon>Paliureae</taxon>
        <taxon>Ziziphus</taxon>
    </lineage>
</organism>
<dbReference type="AlphaFoldDB" id="A0A978V2W1"/>
<sequence length="113" mass="12805">MLIELESRNENATVEKNQEMENGKDDMSFDNASNLEKSIKEKCAFKMDIGPLYSVYMILVLITFCVSISEDMEFIAGFVMAKQEELDRTSIGESIREILKVPTIQSLSTQTIP</sequence>
<feature type="compositionally biased region" description="Basic and acidic residues" evidence="1">
    <location>
        <begin position="16"/>
        <end position="27"/>
    </location>
</feature>
<evidence type="ECO:0000313" key="3">
    <source>
        <dbReference type="EMBL" id="KAH7521694.1"/>
    </source>
</evidence>
<keyword evidence="2" id="KW-0812">Transmembrane</keyword>
<keyword evidence="2" id="KW-1133">Transmembrane helix</keyword>
<accession>A0A978V2W1</accession>
<protein>
    <submittedName>
        <fullName evidence="3">Uncharacterized protein</fullName>
    </submittedName>
</protein>
<evidence type="ECO:0000313" key="4">
    <source>
        <dbReference type="Proteomes" id="UP000813462"/>
    </source>
</evidence>
<gene>
    <name evidence="3" type="ORF">FEM48_Zijuj07G0060000</name>
</gene>
<dbReference type="EMBL" id="JAEACU010000007">
    <property type="protein sequence ID" value="KAH7521694.1"/>
    <property type="molecule type" value="Genomic_DNA"/>
</dbReference>
<evidence type="ECO:0000256" key="2">
    <source>
        <dbReference type="SAM" id="Phobius"/>
    </source>
</evidence>
<keyword evidence="2" id="KW-0472">Membrane</keyword>
<proteinExistence type="predicted"/>
<evidence type="ECO:0000256" key="1">
    <source>
        <dbReference type="SAM" id="MobiDB-lite"/>
    </source>
</evidence>
<feature type="transmembrane region" description="Helical" evidence="2">
    <location>
        <begin position="50"/>
        <end position="69"/>
    </location>
</feature>
<reference evidence="3" key="1">
    <citation type="journal article" date="2021" name="Front. Plant Sci.">
        <title>Chromosome-Scale Genome Assembly for Chinese Sour Jujube and Insights Into Its Genome Evolution and Domestication Signature.</title>
        <authorList>
            <person name="Shen L.-Y."/>
            <person name="Luo H."/>
            <person name="Wang X.-L."/>
            <person name="Wang X.-M."/>
            <person name="Qiu X.-J."/>
            <person name="Liu H."/>
            <person name="Zhou S.-S."/>
            <person name="Jia K.-H."/>
            <person name="Nie S."/>
            <person name="Bao Y.-T."/>
            <person name="Zhang R.-G."/>
            <person name="Yun Q.-Z."/>
            <person name="Chai Y.-H."/>
            <person name="Lu J.-Y."/>
            <person name="Li Y."/>
            <person name="Zhao S.-W."/>
            <person name="Mao J.-F."/>
            <person name="Jia S.-G."/>
            <person name="Mao Y.-M."/>
        </authorList>
    </citation>
    <scope>NUCLEOTIDE SEQUENCE</scope>
    <source>
        <strain evidence="3">AT0</strain>
        <tissue evidence="3">Leaf</tissue>
    </source>
</reference>
<feature type="region of interest" description="Disordered" evidence="1">
    <location>
        <begin position="1"/>
        <end position="29"/>
    </location>
</feature>
<dbReference type="Proteomes" id="UP000813462">
    <property type="component" value="Unassembled WGS sequence"/>
</dbReference>
<name>A0A978V2W1_ZIZJJ</name>